<evidence type="ECO:0000256" key="2">
    <source>
        <dbReference type="ARBA" id="ARBA00023015"/>
    </source>
</evidence>
<dbReference type="Proteomes" id="UP000184474">
    <property type="component" value="Unassembled WGS sequence"/>
</dbReference>
<dbReference type="RefSeq" id="WP_084190311.1">
    <property type="nucleotide sequence ID" value="NZ_FRAA01000001.1"/>
</dbReference>
<organism evidence="7 8">
    <name type="scientific">Reichenbachiella agariperforans</name>
    <dbReference type="NCBI Taxonomy" id="156994"/>
    <lineage>
        <taxon>Bacteria</taxon>
        <taxon>Pseudomonadati</taxon>
        <taxon>Bacteroidota</taxon>
        <taxon>Cytophagia</taxon>
        <taxon>Cytophagales</taxon>
        <taxon>Reichenbachiellaceae</taxon>
        <taxon>Reichenbachiella</taxon>
    </lineage>
</organism>
<dbReference type="PANTHER" id="PTHR43133:SF46">
    <property type="entry name" value="RNA POLYMERASE SIGMA-70 FACTOR ECF SUBFAMILY"/>
    <property type="match status" value="1"/>
</dbReference>
<dbReference type="GO" id="GO:0016987">
    <property type="term" value="F:sigma factor activity"/>
    <property type="evidence" value="ECO:0007669"/>
    <property type="project" value="UniProtKB-KW"/>
</dbReference>
<dbReference type="CDD" id="cd06171">
    <property type="entry name" value="Sigma70_r4"/>
    <property type="match status" value="1"/>
</dbReference>
<dbReference type="InterPro" id="IPR007627">
    <property type="entry name" value="RNA_pol_sigma70_r2"/>
</dbReference>
<dbReference type="InterPro" id="IPR036388">
    <property type="entry name" value="WH-like_DNA-bd_sf"/>
</dbReference>
<dbReference type="InterPro" id="IPR014327">
    <property type="entry name" value="RNA_pol_sigma70_bacteroid"/>
</dbReference>
<gene>
    <name evidence="7" type="ORF">SAMN04488028_101583</name>
</gene>
<protein>
    <submittedName>
        <fullName evidence="7">RNA polymerase sigma-70 factor, ECF subfamily</fullName>
    </submittedName>
</protein>
<proteinExistence type="inferred from homology"/>
<evidence type="ECO:0000256" key="3">
    <source>
        <dbReference type="ARBA" id="ARBA00023082"/>
    </source>
</evidence>
<evidence type="ECO:0000313" key="8">
    <source>
        <dbReference type="Proteomes" id="UP000184474"/>
    </source>
</evidence>
<dbReference type="InterPro" id="IPR013324">
    <property type="entry name" value="RNA_pol_sigma_r3/r4-like"/>
</dbReference>
<dbReference type="PANTHER" id="PTHR43133">
    <property type="entry name" value="RNA POLYMERASE ECF-TYPE SIGMA FACTO"/>
    <property type="match status" value="1"/>
</dbReference>
<evidence type="ECO:0000259" key="5">
    <source>
        <dbReference type="Pfam" id="PF04542"/>
    </source>
</evidence>
<dbReference type="InterPro" id="IPR039425">
    <property type="entry name" value="RNA_pol_sigma-70-like"/>
</dbReference>
<keyword evidence="3" id="KW-0731">Sigma factor</keyword>
<dbReference type="GO" id="GO:0003677">
    <property type="term" value="F:DNA binding"/>
    <property type="evidence" value="ECO:0007669"/>
    <property type="project" value="InterPro"/>
</dbReference>
<dbReference type="InterPro" id="IPR014284">
    <property type="entry name" value="RNA_pol_sigma-70_dom"/>
</dbReference>
<evidence type="ECO:0000256" key="4">
    <source>
        <dbReference type="ARBA" id="ARBA00023163"/>
    </source>
</evidence>
<keyword evidence="8" id="KW-1185">Reference proteome</keyword>
<feature type="domain" description="RNA polymerase sigma factor 70 region 4 type 2" evidence="6">
    <location>
        <begin position="135"/>
        <end position="185"/>
    </location>
</feature>
<feature type="domain" description="RNA polymerase sigma-70 region 2" evidence="5">
    <location>
        <begin position="37"/>
        <end position="101"/>
    </location>
</feature>
<comment type="similarity">
    <text evidence="1">Belongs to the sigma-70 factor family. ECF subfamily.</text>
</comment>
<dbReference type="Pfam" id="PF08281">
    <property type="entry name" value="Sigma70_r4_2"/>
    <property type="match status" value="1"/>
</dbReference>
<accession>A0A1M6KHZ0</accession>
<dbReference type="Gene3D" id="1.10.1740.10">
    <property type="match status" value="1"/>
</dbReference>
<evidence type="ECO:0000313" key="7">
    <source>
        <dbReference type="EMBL" id="SHJ58531.1"/>
    </source>
</evidence>
<dbReference type="InterPro" id="IPR013325">
    <property type="entry name" value="RNA_pol_sigma_r2"/>
</dbReference>
<dbReference type="NCBIfam" id="TIGR02937">
    <property type="entry name" value="sigma70-ECF"/>
    <property type="match status" value="1"/>
</dbReference>
<dbReference type="AlphaFoldDB" id="A0A1M6KHZ0"/>
<keyword evidence="4" id="KW-0804">Transcription</keyword>
<sequence length="204" mass="23360">MDNNTTTFLYLRGMPTAAESKLIDELNNGEVHALNQLFDEHFAAMIRCAYTLTKNKEVSEELTQDVFISIWNKRGSFHIEGSFRPYLVQAVRYRCYTYFKRGMNQETIEIDHLTDPASSHTADMAIHSSDLKEGIALALSALPDKTKAVFLMSREDELSYQEIAQHLDISLKTVEYHMGKALKTLKRNLTSMGFFTLLFAMLFL</sequence>
<evidence type="ECO:0000259" key="6">
    <source>
        <dbReference type="Pfam" id="PF08281"/>
    </source>
</evidence>
<dbReference type="GO" id="GO:0006352">
    <property type="term" value="P:DNA-templated transcription initiation"/>
    <property type="evidence" value="ECO:0007669"/>
    <property type="project" value="InterPro"/>
</dbReference>
<evidence type="ECO:0000256" key="1">
    <source>
        <dbReference type="ARBA" id="ARBA00010641"/>
    </source>
</evidence>
<keyword evidence="2" id="KW-0805">Transcription regulation</keyword>
<dbReference type="EMBL" id="FRAA01000001">
    <property type="protein sequence ID" value="SHJ58531.1"/>
    <property type="molecule type" value="Genomic_DNA"/>
</dbReference>
<reference evidence="8" key="1">
    <citation type="submission" date="2016-11" db="EMBL/GenBank/DDBJ databases">
        <authorList>
            <person name="Varghese N."/>
            <person name="Submissions S."/>
        </authorList>
    </citation>
    <scope>NUCLEOTIDE SEQUENCE [LARGE SCALE GENOMIC DNA]</scope>
    <source>
        <strain evidence="8">DSM 26134</strain>
    </source>
</reference>
<dbReference type="Pfam" id="PF04542">
    <property type="entry name" value="Sigma70_r2"/>
    <property type="match status" value="1"/>
</dbReference>
<dbReference type="SUPFAM" id="SSF88946">
    <property type="entry name" value="Sigma2 domain of RNA polymerase sigma factors"/>
    <property type="match status" value="1"/>
</dbReference>
<dbReference type="InterPro" id="IPR013249">
    <property type="entry name" value="RNA_pol_sigma70_r4_t2"/>
</dbReference>
<name>A0A1M6KHZ0_REIAG</name>
<dbReference type="SUPFAM" id="SSF88659">
    <property type="entry name" value="Sigma3 and sigma4 domains of RNA polymerase sigma factors"/>
    <property type="match status" value="1"/>
</dbReference>
<dbReference type="Gene3D" id="1.10.10.10">
    <property type="entry name" value="Winged helix-like DNA-binding domain superfamily/Winged helix DNA-binding domain"/>
    <property type="match status" value="1"/>
</dbReference>
<dbReference type="NCBIfam" id="TIGR02985">
    <property type="entry name" value="Sig70_bacteroi1"/>
    <property type="match status" value="1"/>
</dbReference>
<dbReference type="STRING" id="156994.SAMN04488028_101583"/>